<dbReference type="SUPFAM" id="SSF52540">
    <property type="entry name" value="P-loop containing nucleoside triphosphate hydrolases"/>
    <property type="match status" value="1"/>
</dbReference>
<feature type="region of interest" description="Disordered" evidence="1">
    <location>
        <begin position="655"/>
        <end position="674"/>
    </location>
</feature>
<protein>
    <submittedName>
        <fullName evidence="3">LuxR C-terminal-related transcriptional regulator</fullName>
    </submittedName>
</protein>
<evidence type="ECO:0000256" key="1">
    <source>
        <dbReference type="SAM" id="MobiDB-lite"/>
    </source>
</evidence>
<proteinExistence type="predicted"/>
<dbReference type="InterPro" id="IPR016032">
    <property type="entry name" value="Sig_transdc_resp-reg_C-effctor"/>
</dbReference>
<dbReference type="PROSITE" id="PS50043">
    <property type="entry name" value="HTH_LUXR_2"/>
    <property type="match status" value="1"/>
</dbReference>
<dbReference type="InterPro" id="IPR027417">
    <property type="entry name" value="P-loop_NTPase"/>
</dbReference>
<dbReference type="SMART" id="SM00421">
    <property type="entry name" value="HTH_LUXR"/>
    <property type="match status" value="1"/>
</dbReference>
<evidence type="ECO:0000313" key="4">
    <source>
        <dbReference type="Proteomes" id="UP001285352"/>
    </source>
</evidence>
<name>A0ABU4VCJ8_9PSEU</name>
<evidence type="ECO:0000259" key="2">
    <source>
        <dbReference type="PROSITE" id="PS50043"/>
    </source>
</evidence>
<dbReference type="CDD" id="cd06170">
    <property type="entry name" value="LuxR_C_like"/>
    <property type="match status" value="1"/>
</dbReference>
<feature type="domain" description="HTH luxR-type" evidence="2">
    <location>
        <begin position="665"/>
        <end position="730"/>
    </location>
</feature>
<keyword evidence="4" id="KW-1185">Reference proteome</keyword>
<dbReference type="Gene3D" id="3.40.50.300">
    <property type="entry name" value="P-loop containing nucleotide triphosphate hydrolases"/>
    <property type="match status" value="1"/>
</dbReference>
<dbReference type="PANTHER" id="PTHR47691">
    <property type="entry name" value="REGULATOR-RELATED"/>
    <property type="match status" value="1"/>
</dbReference>
<dbReference type="PRINTS" id="PR00038">
    <property type="entry name" value="HTHLUXR"/>
</dbReference>
<dbReference type="Pfam" id="PF00196">
    <property type="entry name" value="GerE"/>
    <property type="match status" value="1"/>
</dbReference>
<gene>
    <name evidence="3" type="ORF">SK854_45765</name>
</gene>
<dbReference type="SUPFAM" id="SSF46894">
    <property type="entry name" value="C-terminal effector domain of the bipartite response regulators"/>
    <property type="match status" value="1"/>
</dbReference>
<evidence type="ECO:0000313" key="3">
    <source>
        <dbReference type="EMBL" id="MDX8149499.1"/>
    </source>
</evidence>
<dbReference type="Gene3D" id="1.10.10.10">
    <property type="entry name" value="Winged helix-like DNA-binding domain superfamily/Winged helix DNA-binding domain"/>
    <property type="match status" value="1"/>
</dbReference>
<feature type="compositionally biased region" description="Low complexity" evidence="1">
    <location>
        <begin position="663"/>
        <end position="673"/>
    </location>
</feature>
<dbReference type="PANTHER" id="PTHR47691:SF3">
    <property type="entry name" value="HTH-TYPE TRANSCRIPTIONAL REGULATOR RV0890C-RELATED"/>
    <property type="match status" value="1"/>
</dbReference>
<reference evidence="3 4" key="1">
    <citation type="submission" date="2023-11" db="EMBL/GenBank/DDBJ databases">
        <title>Lentzea sokolovensis, sp. nov., Lentzea kristufkii, sp. nov., and Lentzea miocenensis, sp. nov., rare actinobacteria from Sokolov Coal Basin, Miocene lacustrine sediment, Czech Republic.</title>
        <authorList>
            <person name="Lara A."/>
            <person name="Kotroba L."/>
            <person name="Nouioui I."/>
            <person name="Neumann-Schaal M."/>
            <person name="Mast Y."/>
            <person name="Chronakova A."/>
        </authorList>
    </citation>
    <scope>NUCLEOTIDE SEQUENCE [LARGE SCALE GENOMIC DNA]</scope>
    <source>
        <strain evidence="3 4">BCCO 10_0061</strain>
    </source>
</reference>
<comment type="caution">
    <text evidence="3">The sequence shown here is derived from an EMBL/GenBank/DDBJ whole genome shotgun (WGS) entry which is preliminary data.</text>
</comment>
<dbReference type="EMBL" id="JAXAVU010000018">
    <property type="protein sequence ID" value="MDX8149499.1"/>
    <property type="molecule type" value="Genomic_DNA"/>
</dbReference>
<organism evidence="3 4">
    <name type="scientific">Lentzea sokolovensis</name>
    <dbReference type="NCBI Taxonomy" id="3095429"/>
    <lineage>
        <taxon>Bacteria</taxon>
        <taxon>Bacillati</taxon>
        <taxon>Actinomycetota</taxon>
        <taxon>Actinomycetes</taxon>
        <taxon>Pseudonocardiales</taxon>
        <taxon>Pseudonocardiaceae</taxon>
        <taxon>Lentzea</taxon>
    </lineage>
</organism>
<accession>A0ABU4VCJ8</accession>
<sequence>MAWHDSWPPVELTTFVGRRSEVDSVRSLLGSARLVTVTGQWGVGKTRLAQRVATEVAQQFADGVVMVRLDTVDGVAETVSTLDRLARKNLLLLLDSCEHVAHDCARIVASALAASPSVRVLATSRWPLGLPDEQVFRLQPLVIPEAGDLAAATGSAAVELLAERATASMPDFAVGAENWPQVVELCRVLGGVPLAIELAAAWLRILPLDEVVARSHDPFGMMSRGDNKFVPPRQQSLLDSATWTYDLCTSTEQLVWQRVAVFGGTFDLAAAEAVCADHGIDRAQVSQVLPQLVEKSVVVVQDERYSVPQAPRAYGRIQLRASGEQTRLGIRHSEYFAQLVRHEEERWRRGQRQIDVLAKVRDELPNILAALEFCSTEADQQANGLQLAVSLYFYWLARGDATEGQHWISAALDRNPEPGRDRALGLWLTAALAIGQPIREAEAWAVTNGDDDVLGRVRLAQAMNLARRGSLSQALDSAIAAEEHFITADDLSHRLLSQALIIEIQTGQSSAEAAVTTAERALTGGDDDLWAQTHLLLATGIARAHNGDLAGAEKHVVRALKIAHRFGDLHNAARAIEQLAWLASDNGSDLWAAELVGIAARARGSLGQTPPLAPVSRSRDRYLAQIRNNLGESQYESACERGADHVDGIDQAILNGAGTPRRQSSQTTTAALTSRERQVAQLVAEGLTNREVADELGVAQRTAETHVDRILRKLQLSSRTQLAGWLSASQDAEAPPRTRT</sequence>
<reference evidence="3 4" key="2">
    <citation type="submission" date="2023-11" db="EMBL/GenBank/DDBJ databases">
        <authorList>
            <person name="Lara A.C."/>
            <person name="Chronakova A."/>
        </authorList>
    </citation>
    <scope>NUCLEOTIDE SEQUENCE [LARGE SCALE GENOMIC DNA]</scope>
    <source>
        <strain evidence="3 4">BCCO 10_0061</strain>
    </source>
</reference>
<dbReference type="InterPro" id="IPR036388">
    <property type="entry name" value="WH-like_DNA-bd_sf"/>
</dbReference>
<dbReference type="InterPro" id="IPR000792">
    <property type="entry name" value="Tscrpt_reg_LuxR_C"/>
</dbReference>
<dbReference type="Proteomes" id="UP001285352">
    <property type="component" value="Unassembled WGS sequence"/>
</dbReference>
<dbReference type="RefSeq" id="WP_319981481.1">
    <property type="nucleotide sequence ID" value="NZ_JAXAVU010000018.1"/>
</dbReference>